<name>A0ABN7MCL5_9BACT</name>
<accession>A0ABN7MCL5</accession>
<evidence type="ECO:0000313" key="1">
    <source>
        <dbReference type="EMBL" id="CAE6791586.1"/>
    </source>
</evidence>
<protein>
    <recommendedName>
        <fullName evidence="3">DUF1353 domain-containing protein</fullName>
    </recommendedName>
</protein>
<evidence type="ECO:0008006" key="3">
    <source>
        <dbReference type="Google" id="ProtNLM"/>
    </source>
</evidence>
<dbReference type="InterPro" id="IPR010767">
    <property type="entry name" value="Phage_CGC-2007_Cje0229"/>
</dbReference>
<dbReference type="Proteomes" id="UP000675880">
    <property type="component" value="Unassembled WGS sequence"/>
</dbReference>
<proteinExistence type="predicted"/>
<dbReference type="Pfam" id="PF07087">
    <property type="entry name" value="DUF1353"/>
    <property type="match status" value="1"/>
</dbReference>
<gene>
    <name evidence="1" type="ORF">NSPZN2_60034</name>
</gene>
<keyword evidence="2" id="KW-1185">Reference proteome</keyword>
<sequence length="254" mass="28181">MPDMVHVQFTHANSYLTELIAQFATIEEQITQGKTVTLNLNDGGRTLALLVSREKVIERPVPAAPSSTGHSPSLSDNKTLVATMTNTYSFDLGEADRNISAADVQGQVRRAIARSTPPAAAPLRSALPQPAVTYEEPDWILLEDCRYAALDGWSITAKRGFRSDLASIPRLFWVIIAFHDLSLIGPIMHDVIYRCGGLVVLPHGEVEPAGRRFERKDADDLFLELMTRSNISYWKRNVAYLAVRAFGQSSWREG</sequence>
<evidence type="ECO:0000313" key="2">
    <source>
        <dbReference type="Proteomes" id="UP000675880"/>
    </source>
</evidence>
<dbReference type="EMBL" id="CAJNBJ010000019">
    <property type="protein sequence ID" value="CAE6791586.1"/>
    <property type="molecule type" value="Genomic_DNA"/>
</dbReference>
<comment type="caution">
    <text evidence="1">The sequence shown here is derived from an EMBL/GenBank/DDBJ whole genome shotgun (WGS) entry which is preliminary data.</text>
</comment>
<reference evidence="1 2" key="1">
    <citation type="submission" date="2021-02" db="EMBL/GenBank/DDBJ databases">
        <authorList>
            <person name="Han P."/>
        </authorList>
    </citation>
    <scope>NUCLEOTIDE SEQUENCE [LARGE SCALE GENOMIC DNA]</scope>
    <source>
        <strain evidence="1">Candidatus Nitrospira sp. ZN2</strain>
    </source>
</reference>
<organism evidence="1 2">
    <name type="scientific">Nitrospira defluvii</name>
    <dbReference type="NCBI Taxonomy" id="330214"/>
    <lineage>
        <taxon>Bacteria</taxon>
        <taxon>Pseudomonadati</taxon>
        <taxon>Nitrospirota</taxon>
        <taxon>Nitrospiria</taxon>
        <taxon>Nitrospirales</taxon>
        <taxon>Nitrospiraceae</taxon>
        <taxon>Nitrospira</taxon>
    </lineage>
</organism>
<dbReference type="RefSeq" id="WP_213043897.1">
    <property type="nucleotide sequence ID" value="NZ_CAJNBJ010000019.1"/>
</dbReference>